<dbReference type="Proteomes" id="UP000297245">
    <property type="component" value="Unassembled WGS sequence"/>
</dbReference>
<reference evidence="1 2" key="1">
    <citation type="journal article" date="2019" name="Nat. Ecol. Evol.">
        <title>Megaphylogeny resolves global patterns of mushroom evolution.</title>
        <authorList>
            <person name="Varga T."/>
            <person name="Krizsan K."/>
            <person name="Foldi C."/>
            <person name="Dima B."/>
            <person name="Sanchez-Garcia M."/>
            <person name="Sanchez-Ramirez S."/>
            <person name="Szollosi G.J."/>
            <person name="Szarkandi J.G."/>
            <person name="Papp V."/>
            <person name="Albert L."/>
            <person name="Andreopoulos W."/>
            <person name="Angelini C."/>
            <person name="Antonin V."/>
            <person name="Barry K.W."/>
            <person name="Bougher N.L."/>
            <person name="Buchanan P."/>
            <person name="Buyck B."/>
            <person name="Bense V."/>
            <person name="Catcheside P."/>
            <person name="Chovatia M."/>
            <person name="Cooper J."/>
            <person name="Damon W."/>
            <person name="Desjardin D."/>
            <person name="Finy P."/>
            <person name="Geml J."/>
            <person name="Haridas S."/>
            <person name="Hughes K."/>
            <person name="Justo A."/>
            <person name="Karasinski D."/>
            <person name="Kautmanova I."/>
            <person name="Kiss B."/>
            <person name="Kocsube S."/>
            <person name="Kotiranta H."/>
            <person name="LaButti K.M."/>
            <person name="Lechner B.E."/>
            <person name="Liimatainen K."/>
            <person name="Lipzen A."/>
            <person name="Lukacs Z."/>
            <person name="Mihaltcheva S."/>
            <person name="Morgado L.N."/>
            <person name="Niskanen T."/>
            <person name="Noordeloos M.E."/>
            <person name="Ohm R.A."/>
            <person name="Ortiz-Santana B."/>
            <person name="Ovrebo C."/>
            <person name="Racz N."/>
            <person name="Riley R."/>
            <person name="Savchenko A."/>
            <person name="Shiryaev A."/>
            <person name="Soop K."/>
            <person name="Spirin V."/>
            <person name="Szebenyi C."/>
            <person name="Tomsovsky M."/>
            <person name="Tulloss R.E."/>
            <person name="Uehling J."/>
            <person name="Grigoriev I.V."/>
            <person name="Vagvolgyi C."/>
            <person name="Papp T."/>
            <person name="Martin F.M."/>
            <person name="Miettinen O."/>
            <person name="Hibbett D.S."/>
            <person name="Nagy L.G."/>
        </authorList>
    </citation>
    <scope>NUCLEOTIDE SEQUENCE [LARGE SCALE GENOMIC DNA]</scope>
    <source>
        <strain evidence="1 2">CBS 962.96</strain>
    </source>
</reference>
<accession>A0A4S8MMM6</accession>
<evidence type="ECO:0000313" key="2">
    <source>
        <dbReference type="Proteomes" id="UP000297245"/>
    </source>
</evidence>
<dbReference type="EMBL" id="ML179062">
    <property type="protein sequence ID" value="THV03799.1"/>
    <property type="molecule type" value="Genomic_DNA"/>
</dbReference>
<keyword evidence="2" id="KW-1185">Reference proteome</keyword>
<dbReference type="OrthoDB" id="3269456at2759"/>
<gene>
    <name evidence="1" type="ORF">K435DRAFT_791387</name>
</gene>
<organism evidence="1 2">
    <name type="scientific">Dendrothele bispora (strain CBS 962.96)</name>
    <dbReference type="NCBI Taxonomy" id="1314807"/>
    <lineage>
        <taxon>Eukaryota</taxon>
        <taxon>Fungi</taxon>
        <taxon>Dikarya</taxon>
        <taxon>Basidiomycota</taxon>
        <taxon>Agaricomycotina</taxon>
        <taxon>Agaricomycetes</taxon>
        <taxon>Agaricomycetidae</taxon>
        <taxon>Agaricales</taxon>
        <taxon>Agaricales incertae sedis</taxon>
        <taxon>Dendrothele</taxon>
    </lineage>
</organism>
<dbReference type="AlphaFoldDB" id="A0A4S8MMM6"/>
<evidence type="ECO:0000313" key="1">
    <source>
        <dbReference type="EMBL" id="THV03799.1"/>
    </source>
</evidence>
<protein>
    <submittedName>
        <fullName evidence="1">Uncharacterized protein</fullName>
    </submittedName>
</protein>
<sequence>MADASLEIVKTFDIDMGLILEQLIGSAQHGYGGWSWVTGMGNEGMGTVLILKSIQTRSIEGVKAIHALLKRNVNEKDVQHLTAVSTDVNEDQTFSISNQYFTSHHFAPFEPILEMDCNTIDPLGILAKIAGSDYVYTAENKVEYVQMVFNNSEGSKTKFKFVTPGKFREGNVVEVQFTLSYREAEKATLQNPSYSLLIDFD</sequence>
<name>A0A4S8MMM6_DENBC</name>
<proteinExistence type="predicted"/>